<proteinExistence type="predicted"/>
<dbReference type="PROSITE" id="PS51725">
    <property type="entry name" value="ABM"/>
    <property type="match status" value="1"/>
</dbReference>
<reference evidence="2" key="1">
    <citation type="submission" date="2018-06" db="EMBL/GenBank/DDBJ databases">
        <authorList>
            <person name="Zhirakovskaya E."/>
        </authorList>
    </citation>
    <scope>NUCLEOTIDE SEQUENCE</scope>
</reference>
<accession>A0A3B1B162</accession>
<sequence length="145" mass="15990">MEFKQRKTIRQSIIAVLVLLSFANFAYAETEITVSRIDPAVGIVTLVNVLTPTQGKQAETIRLLQIAMNRTMRHQPGFISANIHRSLDSEHVVVYAQWKDQASVEAVAKLIQAGEAVDMVAVFSIAKPAYHPYAVVSVHSVSTTK</sequence>
<dbReference type="EMBL" id="UOFY01000042">
    <property type="protein sequence ID" value="VAX09852.1"/>
    <property type="molecule type" value="Genomic_DNA"/>
</dbReference>
<protein>
    <recommendedName>
        <fullName evidence="1">ABM domain-containing protein</fullName>
    </recommendedName>
</protein>
<evidence type="ECO:0000313" key="2">
    <source>
        <dbReference type="EMBL" id="VAX09852.1"/>
    </source>
</evidence>
<name>A0A3B1B162_9ZZZZ</name>
<dbReference type="Gene3D" id="3.30.70.100">
    <property type="match status" value="1"/>
</dbReference>
<dbReference type="AlphaFoldDB" id="A0A3B1B162"/>
<organism evidence="2">
    <name type="scientific">hydrothermal vent metagenome</name>
    <dbReference type="NCBI Taxonomy" id="652676"/>
    <lineage>
        <taxon>unclassified sequences</taxon>
        <taxon>metagenomes</taxon>
        <taxon>ecological metagenomes</taxon>
    </lineage>
</organism>
<dbReference type="InterPro" id="IPR007138">
    <property type="entry name" value="ABM_dom"/>
</dbReference>
<gene>
    <name evidence="2" type="ORF">MNBD_GAMMA25-1308</name>
</gene>
<dbReference type="InterPro" id="IPR011008">
    <property type="entry name" value="Dimeric_a/b-barrel"/>
</dbReference>
<evidence type="ECO:0000259" key="1">
    <source>
        <dbReference type="PROSITE" id="PS51725"/>
    </source>
</evidence>
<dbReference type="SUPFAM" id="SSF54909">
    <property type="entry name" value="Dimeric alpha+beta barrel"/>
    <property type="match status" value="1"/>
</dbReference>
<feature type="domain" description="ABM" evidence="1">
    <location>
        <begin position="44"/>
        <end position="136"/>
    </location>
</feature>
<dbReference type="Pfam" id="PF03992">
    <property type="entry name" value="ABM"/>
    <property type="match status" value="1"/>
</dbReference>